<dbReference type="Proteomes" id="UP000044602">
    <property type="component" value="Unassembled WGS sequence"/>
</dbReference>
<feature type="compositionally biased region" description="Basic and acidic residues" evidence="1">
    <location>
        <begin position="1"/>
        <end position="11"/>
    </location>
</feature>
<proteinExistence type="predicted"/>
<protein>
    <submittedName>
        <fullName evidence="2">Uncharacterized protein</fullName>
    </submittedName>
</protein>
<accession>A0A0G4KTP0</accession>
<feature type="compositionally biased region" description="Low complexity" evidence="1">
    <location>
        <begin position="60"/>
        <end position="69"/>
    </location>
</feature>
<feature type="region of interest" description="Disordered" evidence="1">
    <location>
        <begin position="1"/>
        <end position="150"/>
    </location>
</feature>
<name>A0A0G4KTP0_VERLO</name>
<feature type="compositionally biased region" description="Polar residues" evidence="1">
    <location>
        <begin position="34"/>
        <end position="59"/>
    </location>
</feature>
<evidence type="ECO:0000313" key="2">
    <source>
        <dbReference type="EMBL" id="CRK13169.1"/>
    </source>
</evidence>
<evidence type="ECO:0000256" key="1">
    <source>
        <dbReference type="SAM" id="MobiDB-lite"/>
    </source>
</evidence>
<sequence length="150" mass="16220">MSDYYQRDPRGHPSSSQRDAAFSNIFGAVPPPGRSQTMTSSSVPPQMMSQGRTQTMQSNMSGMPPSMQRQPPPRQPIPNQYGDRQPLSPRTRTMDGDASAGGVYPGQSSNNSAGMVARRRLDPTPVVLLKGRPEREPPLSASTKAALPRA</sequence>
<evidence type="ECO:0000313" key="3">
    <source>
        <dbReference type="Proteomes" id="UP000044602"/>
    </source>
</evidence>
<gene>
    <name evidence="2" type="ORF">BN1708_002526</name>
</gene>
<keyword evidence="3" id="KW-1185">Reference proteome</keyword>
<reference evidence="2 3" key="1">
    <citation type="submission" date="2015-05" db="EMBL/GenBank/DDBJ databases">
        <authorList>
            <person name="Wang D.B."/>
            <person name="Wang M."/>
        </authorList>
    </citation>
    <scope>NUCLEOTIDE SEQUENCE [LARGE SCALE GENOMIC DNA]</scope>
    <source>
        <strain evidence="2">VL1</strain>
    </source>
</reference>
<dbReference type="STRING" id="100787.A0A0G4KTP0"/>
<organism evidence="2 3">
    <name type="scientific">Verticillium longisporum</name>
    <name type="common">Verticillium dahliae var. longisporum</name>
    <dbReference type="NCBI Taxonomy" id="100787"/>
    <lineage>
        <taxon>Eukaryota</taxon>
        <taxon>Fungi</taxon>
        <taxon>Dikarya</taxon>
        <taxon>Ascomycota</taxon>
        <taxon>Pezizomycotina</taxon>
        <taxon>Sordariomycetes</taxon>
        <taxon>Hypocreomycetidae</taxon>
        <taxon>Glomerellales</taxon>
        <taxon>Plectosphaerellaceae</taxon>
        <taxon>Verticillium</taxon>
    </lineage>
</organism>
<dbReference type="EMBL" id="CVQH01004446">
    <property type="protein sequence ID" value="CRK13169.1"/>
    <property type="molecule type" value="Genomic_DNA"/>
</dbReference>
<dbReference type="AlphaFoldDB" id="A0A0G4KTP0"/>